<organism evidence="3 4">
    <name type="scientific">Dreissena polymorpha</name>
    <name type="common">Zebra mussel</name>
    <name type="synonym">Mytilus polymorpha</name>
    <dbReference type="NCBI Taxonomy" id="45954"/>
    <lineage>
        <taxon>Eukaryota</taxon>
        <taxon>Metazoa</taxon>
        <taxon>Spiralia</taxon>
        <taxon>Lophotrochozoa</taxon>
        <taxon>Mollusca</taxon>
        <taxon>Bivalvia</taxon>
        <taxon>Autobranchia</taxon>
        <taxon>Heteroconchia</taxon>
        <taxon>Euheterodonta</taxon>
        <taxon>Imparidentia</taxon>
        <taxon>Neoheterodontei</taxon>
        <taxon>Myida</taxon>
        <taxon>Dreissenoidea</taxon>
        <taxon>Dreissenidae</taxon>
        <taxon>Dreissena</taxon>
    </lineage>
</organism>
<reference evidence="3" key="1">
    <citation type="journal article" date="2019" name="bioRxiv">
        <title>The Genome of the Zebra Mussel, Dreissena polymorpha: A Resource for Invasive Species Research.</title>
        <authorList>
            <person name="McCartney M.A."/>
            <person name="Auch B."/>
            <person name="Kono T."/>
            <person name="Mallez S."/>
            <person name="Zhang Y."/>
            <person name="Obille A."/>
            <person name="Becker A."/>
            <person name="Abrahante J.E."/>
            <person name="Garbe J."/>
            <person name="Badalamenti J.P."/>
            <person name="Herman A."/>
            <person name="Mangelson H."/>
            <person name="Liachko I."/>
            <person name="Sullivan S."/>
            <person name="Sone E.D."/>
            <person name="Koren S."/>
            <person name="Silverstein K.A.T."/>
            <person name="Beckman K.B."/>
            <person name="Gohl D.M."/>
        </authorList>
    </citation>
    <scope>NUCLEOTIDE SEQUENCE</scope>
    <source>
        <strain evidence="3">Duluth1</strain>
        <tissue evidence="3">Whole animal</tissue>
    </source>
</reference>
<feature type="domain" description="PLAT" evidence="2">
    <location>
        <begin position="10"/>
        <end position="66"/>
    </location>
</feature>
<name>A0A9D4K339_DREPO</name>
<comment type="caution">
    <text evidence="1">Lacks conserved residue(s) required for the propagation of feature annotation.</text>
</comment>
<dbReference type="EMBL" id="JAIWYP010000004">
    <property type="protein sequence ID" value="KAH3832147.1"/>
    <property type="molecule type" value="Genomic_DNA"/>
</dbReference>
<evidence type="ECO:0000259" key="2">
    <source>
        <dbReference type="PROSITE" id="PS50095"/>
    </source>
</evidence>
<reference evidence="3" key="2">
    <citation type="submission" date="2020-11" db="EMBL/GenBank/DDBJ databases">
        <authorList>
            <person name="McCartney M.A."/>
            <person name="Auch B."/>
            <person name="Kono T."/>
            <person name="Mallez S."/>
            <person name="Becker A."/>
            <person name="Gohl D.M."/>
            <person name="Silverstein K.A.T."/>
            <person name="Koren S."/>
            <person name="Bechman K.B."/>
            <person name="Herman A."/>
            <person name="Abrahante J.E."/>
            <person name="Garbe J."/>
        </authorList>
    </citation>
    <scope>NUCLEOTIDE SEQUENCE</scope>
    <source>
        <strain evidence="3">Duluth1</strain>
        <tissue evidence="3">Whole animal</tissue>
    </source>
</reference>
<proteinExistence type="predicted"/>
<sequence length="66" mass="7167">MFSCVVIPVREYVVCTLTGDGFGSGTEADVYVKLIGTIGDTGKRFLVHNLEKTEPKFDSGQVLSIQ</sequence>
<dbReference type="SUPFAM" id="SSF49723">
    <property type="entry name" value="Lipase/lipooxygenase domain (PLAT/LH2 domain)"/>
    <property type="match status" value="1"/>
</dbReference>
<dbReference type="InterPro" id="IPR001024">
    <property type="entry name" value="PLAT/LH2_dom"/>
</dbReference>
<evidence type="ECO:0000256" key="1">
    <source>
        <dbReference type="PROSITE-ProRule" id="PRU00152"/>
    </source>
</evidence>
<evidence type="ECO:0000313" key="3">
    <source>
        <dbReference type="EMBL" id="KAH3832147.1"/>
    </source>
</evidence>
<dbReference type="Proteomes" id="UP000828390">
    <property type="component" value="Unassembled WGS sequence"/>
</dbReference>
<gene>
    <name evidence="3" type="ORF">DPMN_105424</name>
</gene>
<keyword evidence="4" id="KW-1185">Reference proteome</keyword>
<evidence type="ECO:0000313" key="4">
    <source>
        <dbReference type="Proteomes" id="UP000828390"/>
    </source>
</evidence>
<dbReference type="AlphaFoldDB" id="A0A9D4K339"/>
<dbReference type="Gene3D" id="2.60.60.20">
    <property type="entry name" value="PLAT/LH2 domain"/>
    <property type="match status" value="1"/>
</dbReference>
<dbReference type="PROSITE" id="PS50095">
    <property type="entry name" value="PLAT"/>
    <property type="match status" value="1"/>
</dbReference>
<dbReference type="InterPro" id="IPR036392">
    <property type="entry name" value="PLAT/LH2_dom_sf"/>
</dbReference>
<protein>
    <recommendedName>
        <fullName evidence="2">PLAT domain-containing protein</fullName>
    </recommendedName>
</protein>
<comment type="caution">
    <text evidence="3">The sequence shown here is derived from an EMBL/GenBank/DDBJ whole genome shotgun (WGS) entry which is preliminary data.</text>
</comment>
<accession>A0A9D4K339</accession>